<dbReference type="GO" id="GO:0008897">
    <property type="term" value="F:holo-[acyl-carrier-protein] synthase activity"/>
    <property type="evidence" value="ECO:0007669"/>
    <property type="project" value="InterPro"/>
</dbReference>
<dbReference type="SUPFAM" id="SSF56214">
    <property type="entry name" value="4'-phosphopantetheinyl transferase"/>
    <property type="match status" value="1"/>
</dbReference>
<evidence type="ECO:0000259" key="2">
    <source>
        <dbReference type="Pfam" id="PF01648"/>
    </source>
</evidence>
<accession>A0A7Y6B3P9</accession>
<dbReference type="Pfam" id="PF01648">
    <property type="entry name" value="ACPS"/>
    <property type="match status" value="1"/>
</dbReference>
<dbReference type="RefSeq" id="WP_175310833.1">
    <property type="nucleotide sequence ID" value="NZ_CBCRYR010000066.1"/>
</dbReference>
<keyword evidence="4" id="KW-1185">Reference proteome</keyword>
<name>A0A7Y6B3P9_9SPHN</name>
<dbReference type="AlphaFoldDB" id="A0A7Y6B3P9"/>
<evidence type="ECO:0000313" key="3">
    <source>
        <dbReference type="EMBL" id="NUU46048.1"/>
    </source>
</evidence>
<dbReference type="Gene3D" id="3.90.470.20">
    <property type="entry name" value="4'-phosphopantetheinyl transferase domain"/>
    <property type="match status" value="1"/>
</dbReference>
<reference evidence="3 4" key="1">
    <citation type="submission" date="2020-05" db="EMBL/GenBank/DDBJ databases">
        <title>Genome Sequencing of Type Strains.</title>
        <authorList>
            <person name="Lemaire J.F."/>
            <person name="Inderbitzin P."/>
            <person name="Gregorio O.A."/>
            <person name="Collins S.B."/>
            <person name="Wespe N."/>
            <person name="Knight-Connoni V."/>
        </authorList>
    </citation>
    <scope>NUCLEOTIDE SEQUENCE [LARGE SCALE GENOMIC DNA]</scope>
    <source>
        <strain evidence="3 4">DSM 100049</strain>
    </source>
</reference>
<protein>
    <submittedName>
        <fullName evidence="3">Holo-ACP synthase</fullName>
    </submittedName>
</protein>
<dbReference type="InterPro" id="IPR037143">
    <property type="entry name" value="4-PPantetheinyl_Trfase_dom_sf"/>
</dbReference>
<keyword evidence="1" id="KW-0808">Transferase</keyword>
<organism evidence="3 4">
    <name type="scientific">Sphingomonas zeae</name>
    <dbReference type="NCBI Taxonomy" id="1646122"/>
    <lineage>
        <taxon>Bacteria</taxon>
        <taxon>Pseudomonadati</taxon>
        <taxon>Pseudomonadota</taxon>
        <taxon>Alphaproteobacteria</taxon>
        <taxon>Sphingomonadales</taxon>
        <taxon>Sphingomonadaceae</taxon>
        <taxon>Sphingomonas</taxon>
    </lineage>
</organism>
<feature type="domain" description="4'-phosphopantetheinyl transferase" evidence="2">
    <location>
        <begin position="4"/>
        <end position="87"/>
    </location>
</feature>
<sequence>MLLGVGLDLCRIAPIRRSVDRLGKPWLEELFTEAEQAELARSPDLAISAGRGFAAKEASAKALSTGFGDGVHWLDFETGPAETVTLVRLQGRACDYVRALLPAEIIIECQTWLSLDRGWAVAVALMSDRSSNLSQTITWSTISETVVKSLSSY</sequence>
<dbReference type="GO" id="GO:0000287">
    <property type="term" value="F:magnesium ion binding"/>
    <property type="evidence" value="ECO:0007669"/>
    <property type="project" value="InterPro"/>
</dbReference>
<evidence type="ECO:0000256" key="1">
    <source>
        <dbReference type="ARBA" id="ARBA00022679"/>
    </source>
</evidence>
<evidence type="ECO:0000313" key="4">
    <source>
        <dbReference type="Proteomes" id="UP000536441"/>
    </source>
</evidence>
<comment type="caution">
    <text evidence="3">The sequence shown here is derived from an EMBL/GenBank/DDBJ whole genome shotgun (WGS) entry which is preliminary data.</text>
</comment>
<dbReference type="InterPro" id="IPR008278">
    <property type="entry name" value="4-PPantetheinyl_Trfase_dom"/>
</dbReference>
<proteinExistence type="predicted"/>
<gene>
    <name evidence="3" type="ORF">HP438_03530</name>
</gene>
<dbReference type="Proteomes" id="UP000536441">
    <property type="component" value="Unassembled WGS sequence"/>
</dbReference>
<dbReference type="EMBL" id="JABMCH010000051">
    <property type="protein sequence ID" value="NUU46048.1"/>
    <property type="molecule type" value="Genomic_DNA"/>
</dbReference>